<dbReference type="SUPFAM" id="SSF47923">
    <property type="entry name" value="Ypt/Rab-GAP domain of gyp1p"/>
    <property type="match status" value="2"/>
</dbReference>
<comment type="caution">
    <text evidence="2">The sequence shown here is derived from an EMBL/GenBank/DDBJ whole genome shotgun (WGS) entry which is preliminary data.</text>
</comment>
<dbReference type="PROSITE" id="PS50086">
    <property type="entry name" value="TBC_RABGAP"/>
    <property type="match status" value="1"/>
</dbReference>
<dbReference type="PANTHER" id="PTHR47219:SF9">
    <property type="entry name" value="GTPASE ACTIVATING PROTEIN AND CENTROSOME-ASSOCIATED, ISOFORM B"/>
    <property type="match status" value="1"/>
</dbReference>
<dbReference type="SMART" id="SM00164">
    <property type="entry name" value="TBC"/>
    <property type="match status" value="1"/>
</dbReference>
<dbReference type="AlphaFoldDB" id="A0AAD2D829"/>
<evidence type="ECO:0000313" key="3">
    <source>
        <dbReference type="Proteomes" id="UP001295684"/>
    </source>
</evidence>
<protein>
    <recommendedName>
        <fullName evidence="1">Rab-GAP TBC domain-containing protein</fullName>
    </recommendedName>
</protein>
<feature type="domain" description="Rab-GAP TBC" evidence="1">
    <location>
        <begin position="142"/>
        <end position="326"/>
    </location>
</feature>
<dbReference type="GO" id="GO:0005096">
    <property type="term" value="F:GTPase activator activity"/>
    <property type="evidence" value="ECO:0007669"/>
    <property type="project" value="TreeGrafter"/>
</dbReference>
<name>A0AAD2D829_EUPCR</name>
<reference evidence="2" key="1">
    <citation type="submission" date="2023-07" db="EMBL/GenBank/DDBJ databases">
        <authorList>
            <consortium name="AG Swart"/>
            <person name="Singh M."/>
            <person name="Singh A."/>
            <person name="Seah K."/>
            <person name="Emmerich C."/>
        </authorList>
    </citation>
    <scope>NUCLEOTIDE SEQUENCE</scope>
    <source>
        <strain evidence="2">DP1</strain>
    </source>
</reference>
<dbReference type="GO" id="GO:0031267">
    <property type="term" value="F:small GTPase binding"/>
    <property type="evidence" value="ECO:0007669"/>
    <property type="project" value="TreeGrafter"/>
</dbReference>
<dbReference type="InterPro" id="IPR000195">
    <property type="entry name" value="Rab-GAP-TBC_dom"/>
</dbReference>
<dbReference type="EMBL" id="CAMPGE010027126">
    <property type="protein sequence ID" value="CAI2384784.1"/>
    <property type="molecule type" value="Genomic_DNA"/>
</dbReference>
<proteinExistence type="predicted"/>
<dbReference type="InterPro" id="IPR050302">
    <property type="entry name" value="Rab_GAP_TBC_domain"/>
</dbReference>
<dbReference type="InterPro" id="IPR035969">
    <property type="entry name" value="Rab-GAP_TBC_sf"/>
</dbReference>
<accession>A0AAD2D829</accession>
<dbReference type="PANTHER" id="PTHR47219">
    <property type="entry name" value="RAB GTPASE-ACTIVATING PROTEIN 1-LIKE"/>
    <property type="match status" value="1"/>
</dbReference>
<dbReference type="Pfam" id="PF00566">
    <property type="entry name" value="RabGAP-TBC"/>
    <property type="match status" value="1"/>
</dbReference>
<organism evidence="2 3">
    <name type="scientific">Euplotes crassus</name>
    <dbReference type="NCBI Taxonomy" id="5936"/>
    <lineage>
        <taxon>Eukaryota</taxon>
        <taxon>Sar</taxon>
        <taxon>Alveolata</taxon>
        <taxon>Ciliophora</taxon>
        <taxon>Intramacronucleata</taxon>
        <taxon>Spirotrichea</taxon>
        <taxon>Hypotrichia</taxon>
        <taxon>Euplotida</taxon>
        <taxon>Euplotidae</taxon>
        <taxon>Moneuplotes</taxon>
    </lineage>
</organism>
<dbReference type="Gene3D" id="1.10.472.80">
    <property type="entry name" value="Ypt/Rab-GAP domain of gyp1p, domain 3"/>
    <property type="match status" value="1"/>
</dbReference>
<sequence>MKHRINDSKTLFKVFSKFTEQTRSHFGNLDKEEFKTFRKIPESPMRRSLSAMREKPTDSSNVGICFINQNFYNFKKENNERKPRKLSLKVKKRGRSMNKPLKKRRYKIVNLTKEPKTQLDTLEDKNKSKRGLELLLPKKNEKISTDDRKKLWSYICKFDKKMKTGEFEKNLRKPCNQLKVIYGDLERTVVNGSDLVPKSKKFKDAVKLVKAMCRSKQGISYVQGMNHIAVALLEIFTPEESYCVFKSLVDDYKLHKMYTDNFPLLKLFSYLLETLIEKHLPKVSQWFKNNSLGLDILCPKWFLTIYSRDDNIELFLRTVDLLFITGTKALFQVALSILDLLERKGHLENFNFDASLSAQEIISNTKNFKVSNKLLKSLEKNSSALMKKTEKSKEMKNFKMLPLKSENFLEQNSGDESCHFDDITI</sequence>
<dbReference type="Gene3D" id="1.10.8.270">
    <property type="entry name" value="putative rabgap domain of human tbc1 domain family member 14 like domains"/>
    <property type="match status" value="1"/>
</dbReference>
<evidence type="ECO:0000259" key="1">
    <source>
        <dbReference type="PROSITE" id="PS50086"/>
    </source>
</evidence>
<keyword evidence="3" id="KW-1185">Reference proteome</keyword>
<evidence type="ECO:0000313" key="2">
    <source>
        <dbReference type="EMBL" id="CAI2384784.1"/>
    </source>
</evidence>
<dbReference type="Proteomes" id="UP001295684">
    <property type="component" value="Unassembled WGS sequence"/>
</dbReference>
<gene>
    <name evidence="2" type="ORF">ECRASSUSDP1_LOCUS26319</name>
</gene>